<sequence>MDVAMEPSLYWKKTLPLHILQSDLDPTVTELAESVETATESADTAMESAETAAESAVLLDLSGPAVDAVLIFEINFSIKMNHKCCSEL</sequence>
<dbReference type="AlphaFoldDB" id="A0AAU9TGQ6"/>
<name>A0AAU9TGQ6_EUPED</name>
<protein>
    <submittedName>
        <fullName evidence="1">Uncharacterized protein</fullName>
    </submittedName>
</protein>
<organism evidence="1 2">
    <name type="scientific">Euphydryas editha</name>
    <name type="common">Edith's checkerspot</name>
    <dbReference type="NCBI Taxonomy" id="104508"/>
    <lineage>
        <taxon>Eukaryota</taxon>
        <taxon>Metazoa</taxon>
        <taxon>Ecdysozoa</taxon>
        <taxon>Arthropoda</taxon>
        <taxon>Hexapoda</taxon>
        <taxon>Insecta</taxon>
        <taxon>Pterygota</taxon>
        <taxon>Neoptera</taxon>
        <taxon>Endopterygota</taxon>
        <taxon>Lepidoptera</taxon>
        <taxon>Glossata</taxon>
        <taxon>Ditrysia</taxon>
        <taxon>Papilionoidea</taxon>
        <taxon>Nymphalidae</taxon>
        <taxon>Nymphalinae</taxon>
        <taxon>Euphydryas</taxon>
    </lineage>
</organism>
<evidence type="ECO:0000313" key="1">
    <source>
        <dbReference type="EMBL" id="CAH2083975.1"/>
    </source>
</evidence>
<gene>
    <name evidence="1" type="ORF">EEDITHA_LOCUS590</name>
</gene>
<dbReference type="EMBL" id="CAKOGL010000002">
    <property type="protein sequence ID" value="CAH2083975.1"/>
    <property type="molecule type" value="Genomic_DNA"/>
</dbReference>
<dbReference type="Proteomes" id="UP001153954">
    <property type="component" value="Unassembled WGS sequence"/>
</dbReference>
<comment type="caution">
    <text evidence="1">The sequence shown here is derived from an EMBL/GenBank/DDBJ whole genome shotgun (WGS) entry which is preliminary data.</text>
</comment>
<evidence type="ECO:0000313" key="2">
    <source>
        <dbReference type="Proteomes" id="UP001153954"/>
    </source>
</evidence>
<accession>A0AAU9TGQ6</accession>
<reference evidence="1" key="1">
    <citation type="submission" date="2022-03" db="EMBL/GenBank/DDBJ databases">
        <authorList>
            <person name="Tunstrom K."/>
        </authorList>
    </citation>
    <scope>NUCLEOTIDE SEQUENCE</scope>
</reference>
<proteinExistence type="predicted"/>
<keyword evidence="2" id="KW-1185">Reference proteome</keyword>